<accession>A0A8S4BJ44</accession>
<protein>
    <submittedName>
        <fullName evidence="6">(Atlantic silverside) hypothetical protein</fullName>
    </submittedName>
</protein>
<dbReference type="SUPFAM" id="SSF57903">
    <property type="entry name" value="FYVE/PHD zinc finger"/>
    <property type="match status" value="1"/>
</dbReference>
<dbReference type="OrthoDB" id="784962at2759"/>
<evidence type="ECO:0000256" key="2">
    <source>
        <dbReference type="ARBA" id="ARBA00022723"/>
    </source>
</evidence>
<keyword evidence="3" id="KW-0863">Zinc-finger</keyword>
<gene>
    <name evidence="6" type="ORF">MMEN_LOCUS16764</name>
</gene>
<organism evidence="6 7">
    <name type="scientific">Menidia menidia</name>
    <name type="common">Atlantic silverside</name>
    <dbReference type="NCBI Taxonomy" id="238744"/>
    <lineage>
        <taxon>Eukaryota</taxon>
        <taxon>Metazoa</taxon>
        <taxon>Chordata</taxon>
        <taxon>Craniata</taxon>
        <taxon>Vertebrata</taxon>
        <taxon>Euteleostomi</taxon>
        <taxon>Actinopterygii</taxon>
        <taxon>Neopterygii</taxon>
        <taxon>Teleostei</taxon>
        <taxon>Neoteleostei</taxon>
        <taxon>Acanthomorphata</taxon>
        <taxon>Ovalentaria</taxon>
        <taxon>Atherinomorphae</taxon>
        <taxon>Atheriniformes</taxon>
        <taxon>Atherinopsidae</taxon>
        <taxon>Menidiinae</taxon>
        <taxon>Menidia</taxon>
    </lineage>
</organism>
<sequence length="238" mass="26642">MSRYSGCIRGDCSRGPPLCAVTRGHAQSNNNNKKNARAFQENLLRRARRLASPARPAWTQTGRACWSRALSFMTLFLLQPPQSISRRSGELNMATVPVYCICRLPYDVTQFMIECDACKDWFHGSPKVNPAFPPSGADARPVVSPPAVSSQRIVGKSRPEFELSPVTAFRPGRRQQQLWLTIARVRSSSREEKMTLFKLVRPVGLYFGRRLIAALSRCQRADVLPAGTHHFPPAVHVL</sequence>
<keyword evidence="5" id="KW-0539">Nucleus</keyword>
<dbReference type="Gene3D" id="3.30.40.10">
    <property type="entry name" value="Zinc/RING finger domain, C3HC4 (zinc finger)"/>
    <property type="match status" value="1"/>
</dbReference>
<dbReference type="GO" id="GO:0045893">
    <property type="term" value="P:positive regulation of DNA-templated transcription"/>
    <property type="evidence" value="ECO:0007669"/>
    <property type="project" value="TreeGrafter"/>
</dbReference>
<evidence type="ECO:0000256" key="1">
    <source>
        <dbReference type="ARBA" id="ARBA00004123"/>
    </source>
</evidence>
<name>A0A8S4BJ44_9TELE</name>
<dbReference type="GO" id="GO:0008270">
    <property type="term" value="F:zinc ion binding"/>
    <property type="evidence" value="ECO:0007669"/>
    <property type="project" value="UniProtKB-KW"/>
</dbReference>
<dbReference type="InterPro" id="IPR011011">
    <property type="entry name" value="Znf_FYVE_PHD"/>
</dbReference>
<keyword evidence="2" id="KW-0479">Metal-binding</keyword>
<evidence type="ECO:0000313" key="6">
    <source>
        <dbReference type="EMBL" id="CAG5984522.1"/>
    </source>
</evidence>
<evidence type="ECO:0000256" key="4">
    <source>
        <dbReference type="ARBA" id="ARBA00022833"/>
    </source>
</evidence>
<evidence type="ECO:0000256" key="3">
    <source>
        <dbReference type="ARBA" id="ARBA00022771"/>
    </source>
</evidence>
<dbReference type="PANTHER" id="PTHR46174:SF1">
    <property type="entry name" value="CXXC-TYPE ZINC FINGER PROTEIN 1"/>
    <property type="match status" value="1"/>
</dbReference>
<comment type="subcellular location">
    <subcellularLocation>
        <location evidence="1">Nucleus</location>
    </subcellularLocation>
</comment>
<proteinExistence type="predicted"/>
<comment type="caution">
    <text evidence="6">The sequence shown here is derived from an EMBL/GenBank/DDBJ whole genome shotgun (WGS) entry which is preliminary data.</text>
</comment>
<dbReference type="Proteomes" id="UP000677803">
    <property type="component" value="Unassembled WGS sequence"/>
</dbReference>
<dbReference type="InterPro" id="IPR037869">
    <property type="entry name" value="Spp1/CFP1"/>
</dbReference>
<dbReference type="AlphaFoldDB" id="A0A8S4BJ44"/>
<evidence type="ECO:0000313" key="7">
    <source>
        <dbReference type="Proteomes" id="UP000677803"/>
    </source>
</evidence>
<keyword evidence="7" id="KW-1185">Reference proteome</keyword>
<reference evidence="6" key="1">
    <citation type="submission" date="2021-05" db="EMBL/GenBank/DDBJ databases">
        <authorList>
            <person name="Tigano A."/>
        </authorList>
    </citation>
    <scope>NUCLEOTIDE SEQUENCE</scope>
</reference>
<dbReference type="PANTHER" id="PTHR46174">
    <property type="entry name" value="CXXC-TYPE ZINC FINGER PROTEIN 1"/>
    <property type="match status" value="1"/>
</dbReference>
<dbReference type="GO" id="GO:0048188">
    <property type="term" value="C:Set1C/COMPASS complex"/>
    <property type="evidence" value="ECO:0007669"/>
    <property type="project" value="InterPro"/>
</dbReference>
<evidence type="ECO:0000256" key="5">
    <source>
        <dbReference type="ARBA" id="ARBA00023242"/>
    </source>
</evidence>
<keyword evidence="4" id="KW-0862">Zinc</keyword>
<dbReference type="EMBL" id="CAJRST010033334">
    <property type="protein sequence ID" value="CAG5984522.1"/>
    <property type="molecule type" value="Genomic_DNA"/>
</dbReference>
<dbReference type="InterPro" id="IPR013083">
    <property type="entry name" value="Znf_RING/FYVE/PHD"/>
</dbReference>